<evidence type="ECO:0000256" key="1">
    <source>
        <dbReference type="SAM" id="MobiDB-lite"/>
    </source>
</evidence>
<gene>
    <name evidence="2" type="ORF">HPB48_003960</name>
</gene>
<reference evidence="2 3" key="1">
    <citation type="journal article" date="2020" name="Cell">
        <title>Large-Scale Comparative Analyses of Tick Genomes Elucidate Their Genetic Diversity and Vector Capacities.</title>
        <authorList>
            <consortium name="Tick Genome and Microbiome Consortium (TIGMIC)"/>
            <person name="Jia N."/>
            <person name="Wang J."/>
            <person name="Shi W."/>
            <person name="Du L."/>
            <person name="Sun Y."/>
            <person name="Zhan W."/>
            <person name="Jiang J.F."/>
            <person name="Wang Q."/>
            <person name="Zhang B."/>
            <person name="Ji P."/>
            <person name="Bell-Sakyi L."/>
            <person name="Cui X.M."/>
            <person name="Yuan T.T."/>
            <person name="Jiang B.G."/>
            <person name="Yang W.F."/>
            <person name="Lam T.T."/>
            <person name="Chang Q.C."/>
            <person name="Ding S.J."/>
            <person name="Wang X.J."/>
            <person name="Zhu J.G."/>
            <person name="Ruan X.D."/>
            <person name="Zhao L."/>
            <person name="Wei J.T."/>
            <person name="Ye R.Z."/>
            <person name="Que T.C."/>
            <person name="Du C.H."/>
            <person name="Zhou Y.H."/>
            <person name="Cheng J.X."/>
            <person name="Dai P.F."/>
            <person name="Guo W.B."/>
            <person name="Han X.H."/>
            <person name="Huang E.J."/>
            <person name="Li L.F."/>
            <person name="Wei W."/>
            <person name="Gao Y.C."/>
            <person name="Liu J.Z."/>
            <person name="Shao H.Z."/>
            <person name="Wang X."/>
            <person name="Wang C.C."/>
            <person name="Yang T.C."/>
            <person name="Huo Q.B."/>
            <person name="Li W."/>
            <person name="Chen H.Y."/>
            <person name="Chen S.E."/>
            <person name="Zhou L.G."/>
            <person name="Ni X.B."/>
            <person name="Tian J.H."/>
            <person name="Sheng Y."/>
            <person name="Liu T."/>
            <person name="Pan Y.S."/>
            <person name="Xia L.Y."/>
            <person name="Li J."/>
            <person name="Zhao F."/>
            <person name="Cao W.C."/>
        </authorList>
    </citation>
    <scope>NUCLEOTIDE SEQUENCE [LARGE SCALE GENOMIC DNA]</scope>
    <source>
        <strain evidence="2">HaeL-2018</strain>
    </source>
</reference>
<keyword evidence="3" id="KW-1185">Reference proteome</keyword>
<name>A0A9J6GBU0_HAELO</name>
<dbReference type="EMBL" id="JABSTR010000005">
    <property type="protein sequence ID" value="KAH9371868.1"/>
    <property type="molecule type" value="Genomic_DNA"/>
</dbReference>
<comment type="caution">
    <text evidence="2">The sequence shown here is derived from an EMBL/GenBank/DDBJ whole genome shotgun (WGS) entry which is preliminary data.</text>
</comment>
<accession>A0A9J6GBU0</accession>
<feature type="region of interest" description="Disordered" evidence="1">
    <location>
        <begin position="142"/>
        <end position="173"/>
    </location>
</feature>
<dbReference type="Proteomes" id="UP000821853">
    <property type="component" value="Chromosome 3"/>
</dbReference>
<evidence type="ECO:0000313" key="2">
    <source>
        <dbReference type="EMBL" id="KAH9371868.1"/>
    </source>
</evidence>
<proteinExistence type="predicted"/>
<dbReference type="VEuPathDB" id="VectorBase:HLOH_064951"/>
<protein>
    <submittedName>
        <fullName evidence="2">Uncharacterized protein</fullName>
    </submittedName>
</protein>
<evidence type="ECO:0000313" key="3">
    <source>
        <dbReference type="Proteomes" id="UP000821853"/>
    </source>
</evidence>
<organism evidence="2 3">
    <name type="scientific">Haemaphysalis longicornis</name>
    <name type="common">Bush tick</name>
    <dbReference type="NCBI Taxonomy" id="44386"/>
    <lineage>
        <taxon>Eukaryota</taxon>
        <taxon>Metazoa</taxon>
        <taxon>Ecdysozoa</taxon>
        <taxon>Arthropoda</taxon>
        <taxon>Chelicerata</taxon>
        <taxon>Arachnida</taxon>
        <taxon>Acari</taxon>
        <taxon>Parasitiformes</taxon>
        <taxon>Ixodida</taxon>
        <taxon>Ixodoidea</taxon>
        <taxon>Ixodidae</taxon>
        <taxon>Haemaphysalinae</taxon>
        <taxon>Haemaphysalis</taxon>
    </lineage>
</organism>
<dbReference type="AlphaFoldDB" id="A0A9J6GBU0"/>
<sequence>MVGVAGYSMTDHQHIQVLRRRQRVAGLPLSLAEMPNGPAKRVAHLTTIQHPREPRDFSCDSGDDVRDWPRHYERAFAVEENAALVDARLTPPDAVVDDRRMVGADVTRRCSLLHARAIAVEENAALVDARLTPPDAVVDDRRMELDQEPGRSSVESVPPAETPGIWSSSVADM</sequence>